<organism evidence="2 3">
    <name type="scientific">Polycladomyces subterraneus</name>
    <dbReference type="NCBI Taxonomy" id="1016997"/>
    <lineage>
        <taxon>Bacteria</taxon>
        <taxon>Bacillati</taxon>
        <taxon>Bacillota</taxon>
        <taxon>Bacilli</taxon>
        <taxon>Bacillales</taxon>
        <taxon>Thermoactinomycetaceae</taxon>
        <taxon>Polycladomyces</taxon>
    </lineage>
</organism>
<dbReference type="RefSeq" id="WP_301237913.1">
    <property type="nucleotide sequence ID" value="NZ_JANRHH010000020.1"/>
</dbReference>
<evidence type="ECO:0000259" key="1">
    <source>
        <dbReference type="Pfam" id="PF00112"/>
    </source>
</evidence>
<dbReference type="InterPro" id="IPR000668">
    <property type="entry name" value="Peptidase_C1A_C"/>
</dbReference>
<dbReference type="EMBL" id="JANRHH010000020">
    <property type="protein sequence ID" value="MDN4593201.1"/>
    <property type="molecule type" value="Genomic_DNA"/>
</dbReference>
<name>A0ABT8IKB2_9BACL</name>
<gene>
    <name evidence="2" type="ORF">NWF35_04675</name>
</gene>
<dbReference type="SUPFAM" id="SSF54001">
    <property type="entry name" value="Cysteine proteinases"/>
    <property type="match status" value="1"/>
</dbReference>
<dbReference type="Gene3D" id="3.90.70.10">
    <property type="entry name" value="Cysteine proteinases"/>
    <property type="match status" value="1"/>
</dbReference>
<dbReference type="CDD" id="cd02619">
    <property type="entry name" value="Peptidase_C1"/>
    <property type="match status" value="1"/>
</dbReference>
<proteinExistence type="predicted"/>
<accession>A0ABT8IKB2</accession>
<reference evidence="2" key="1">
    <citation type="submission" date="2022-08" db="EMBL/GenBank/DDBJ databases">
        <title>Polycladomyces zharkentsis sp. nov., a novel thermophilic CMC and starch-degrading bacterium isolated from a geothermal spring in Kazakhstan.</title>
        <authorList>
            <person name="Mashzhan A."/>
            <person name="Kistaubaeva A."/>
            <person name="Javier-Lopez R."/>
            <person name="Birkeland N.-K."/>
        </authorList>
    </citation>
    <scope>NUCLEOTIDE SEQUENCE</scope>
    <source>
        <strain evidence="2">KSR 13</strain>
    </source>
</reference>
<protein>
    <submittedName>
        <fullName evidence="2">C1 family peptidase</fullName>
    </submittedName>
</protein>
<feature type="domain" description="Peptidase C1A papain C-terminal" evidence="1">
    <location>
        <begin position="7"/>
        <end position="131"/>
    </location>
</feature>
<sequence length="152" mass="17450">MLRDGMKVLRKLGVCPENDFPYDIRRFTQNPSAKAEADVGKYKIVSYHRVRSLKEMKTCLHHGYPVAIGIKVYESFESPEVAETGVVPVLSPEFEEFLGGHACLVVGYDDEREHLNVRNSWGENWGDHGNCYLPYEFYRNGLIVDMWTAFAE</sequence>
<comment type="caution">
    <text evidence="2">The sequence shown here is derived from an EMBL/GenBank/DDBJ whole genome shotgun (WGS) entry which is preliminary data.</text>
</comment>
<keyword evidence="3" id="KW-1185">Reference proteome</keyword>
<dbReference type="InterPro" id="IPR038765">
    <property type="entry name" value="Papain-like_cys_pep_sf"/>
</dbReference>
<dbReference type="Proteomes" id="UP001174196">
    <property type="component" value="Unassembled WGS sequence"/>
</dbReference>
<evidence type="ECO:0000313" key="3">
    <source>
        <dbReference type="Proteomes" id="UP001174196"/>
    </source>
</evidence>
<evidence type="ECO:0000313" key="2">
    <source>
        <dbReference type="EMBL" id="MDN4593201.1"/>
    </source>
</evidence>
<dbReference type="Pfam" id="PF00112">
    <property type="entry name" value="Peptidase_C1"/>
    <property type="match status" value="1"/>
</dbReference>